<organism evidence="7 8">
    <name type="scientific">Symbiobacterium terraclitae</name>
    <dbReference type="NCBI Taxonomy" id="557451"/>
    <lineage>
        <taxon>Bacteria</taxon>
        <taxon>Bacillati</taxon>
        <taxon>Bacillota</taxon>
        <taxon>Clostridia</taxon>
        <taxon>Eubacteriales</taxon>
        <taxon>Symbiobacteriaceae</taxon>
        <taxon>Symbiobacterium</taxon>
    </lineage>
</organism>
<dbReference type="Pfam" id="PF13440">
    <property type="entry name" value="Polysacc_synt_3"/>
    <property type="match status" value="1"/>
</dbReference>
<keyword evidence="5 6" id="KW-0472">Membrane</keyword>
<gene>
    <name evidence="7" type="ORF">J2Z79_003295</name>
</gene>
<keyword evidence="2" id="KW-1003">Cell membrane</keyword>
<keyword evidence="8" id="KW-1185">Reference proteome</keyword>
<dbReference type="PANTHER" id="PTHR30250">
    <property type="entry name" value="PST FAMILY PREDICTED COLANIC ACID TRANSPORTER"/>
    <property type="match status" value="1"/>
</dbReference>
<comment type="subcellular location">
    <subcellularLocation>
        <location evidence="1">Cell membrane</location>
        <topology evidence="1">Multi-pass membrane protein</topology>
    </subcellularLocation>
</comment>
<evidence type="ECO:0000256" key="4">
    <source>
        <dbReference type="ARBA" id="ARBA00022989"/>
    </source>
</evidence>
<feature type="transmembrane region" description="Helical" evidence="6">
    <location>
        <begin position="126"/>
        <end position="146"/>
    </location>
</feature>
<feature type="transmembrane region" description="Helical" evidence="6">
    <location>
        <begin position="85"/>
        <end position="106"/>
    </location>
</feature>
<dbReference type="Proteomes" id="UP001519289">
    <property type="component" value="Unassembled WGS sequence"/>
</dbReference>
<dbReference type="EMBL" id="JAGGLG010000037">
    <property type="protein sequence ID" value="MBP2019853.1"/>
    <property type="molecule type" value="Genomic_DNA"/>
</dbReference>
<feature type="transmembrane region" description="Helical" evidence="6">
    <location>
        <begin position="400"/>
        <end position="424"/>
    </location>
</feature>
<name>A0ABS4JWE0_9FIRM</name>
<dbReference type="PANTHER" id="PTHR30250:SF28">
    <property type="entry name" value="POLYSACCHARIDE BIOSYNTHESIS PROTEIN"/>
    <property type="match status" value="1"/>
</dbReference>
<evidence type="ECO:0000256" key="3">
    <source>
        <dbReference type="ARBA" id="ARBA00022692"/>
    </source>
</evidence>
<evidence type="ECO:0000313" key="7">
    <source>
        <dbReference type="EMBL" id="MBP2019853.1"/>
    </source>
</evidence>
<dbReference type="InterPro" id="IPR050833">
    <property type="entry name" value="Poly_Biosynth_Transport"/>
</dbReference>
<evidence type="ECO:0000256" key="5">
    <source>
        <dbReference type="ARBA" id="ARBA00023136"/>
    </source>
</evidence>
<proteinExistence type="predicted"/>
<reference evidence="7 8" key="1">
    <citation type="submission" date="2021-03" db="EMBL/GenBank/DDBJ databases">
        <title>Genomic Encyclopedia of Type Strains, Phase IV (KMG-IV): sequencing the most valuable type-strain genomes for metagenomic binning, comparative biology and taxonomic classification.</title>
        <authorList>
            <person name="Goeker M."/>
        </authorList>
    </citation>
    <scope>NUCLEOTIDE SEQUENCE [LARGE SCALE GENOMIC DNA]</scope>
    <source>
        <strain evidence="7 8">DSM 27138</strain>
    </source>
</reference>
<protein>
    <submittedName>
        <fullName evidence="7">O-antigen/teichoic acid export membrane protein</fullName>
    </submittedName>
</protein>
<feature type="transmembrane region" description="Helical" evidence="6">
    <location>
        <begin position="167"/>
        <end position="189"/>
    </location>
</feature>
<sequence length="441" mass="46200">MSVMQSLKRRLAASPLTRAVAMVAGGSALAQALVVLTSPVITRVYSPEDMGVYALYTAVLAILSSAVCLRYELAVPIARTVEGSANLTAVSALVAAVISGLAWAALWLLRRLNPGGLAAAIPEEMVWFFPLTLLALGILQAAGGWATRQQAFGRMTRSRMVESAVTVGLQIGLGALGGGALGLVAGRAAGYGAGALVLMGRERGAQVSLLRLLSLREMWAGAVRFRRFPLLAAGAGLLNSGGLQVAQLLLGVFYGTQVAGWYALGQRMVDAPMMLVGQAVSQVYAAEVARLAREEPGSIRPLFKQLAWRLLLVGTPPILFLGAFGPQLFSFVFGPEWREAGMYTQVLVVMMLAKFVVVPLSYTLDALERQDLQLCWDAGRLVLALGALLAARGLGAPPEVAVAMYGGAMTASYLALYGVMLLAVSRPGGQRQGGLGSAPGS</sequence>
<accession>A0ABS4JWE0</accession>
<comment type="caution">
    <text evidence="7">The sequence shown here is derived from an EMBL/GenBank/DDBJ whole genome shotgun (WGS) entry which is preliminary data.</text>
</comment>
<evidence type="ECO:0000256" key="2">
    <source>
        <dbReference type="ARBA" id="ARBA00022475"/>
    </source>
</evidence>
<evidence type="ECO:0000256" key="6">
    <source>
        <dbReference type="SAM" id="Phobius"/>
    </source>
</evidence>
<keyword evidence="3 6" id="KW-0812">Transmembrane</keyword>
<evidence type="ECO:0000313" key="8">
    <source>
        <dbReference type="Proteomes" id="UP001519289"/>
    </source>
</evidence>
<feature type="transmembrane region" description="Helical" evidence="6">
    <location>
        <begin position="245"/>
        <end position="264"/>
    </location>
</feature>
<keyword evidence="4 6" id="KW-1133">Transmembrane helix</keyword>
<feature type="transmembrane region" description="Helical" evidence="6">
    <location>
        <begin position="54"/>
        <end position="73"/>
    </location>
</feature>
<evidence type="ECO:0000256" key="1">
    <source>
        <dbReference type="ARBA" id="ARBA00004651"/>
    </source>
</evidence>
<feature type="transmembrane region" description="Helical" evidence="6">
    <location>
        <begin position="374"/>
        <end position="394"/>
    </location>
</feature>
<feature type="transmembrane region" description="Helical" evidence="6">
    <location>
        <begin position="310"/>
        <end position="334"/>
    </location>
</feature>
<feature type="transmembrane region" description="Helical" evidence="6">
    <location>
        <begin position="340"/>
        <end position="362"/>
    </location>
</feature>